<evidence type="ECO:0000256" key="6">
    <source>
        <dbReference type="SAM" id="Coils"/>
    </source>
</evidence>
<feature type="compositionally biased region" description="Low complexity" evidence="7">
    <location>
        <begin position="289"/>
        <end position="305"/>
    </location>
</feature>
<feature type="compositionally biased region" description="Basic residues" evidence="7">
    <location>
        <begin position="1022"/>
        <end position="1035"/>
    </location>
</feature>
<keyword evidence="6" id="KW-0175">Coiled coil</keyword>
<name>A0A7M5XG15_9CNID</name>
<dbReference type="PANTHER" id="PTHR47969">
    <property type="entry name" value="CHROMOSOME-ASSOCIATED KINESIN KIF4A-RELATED"/>
    <property type="match status" value="1"/>
</dbReference>
<feature type="compositionally biased region" description="Basic residues" evidence="7">
    <location>
        <begin position="902"/>
        <end position="915"/>
    </location>
</feature>
<dbReference type="Pfam" id="PF00225">
    <property type="entry name" value="Kinesin"/>
    <property type="match status" value="1"/>
</dbReference>
<feature type="compositionally biased region" description="Basic and acidic residues" evidence="7">
    <location>
        <begin position="183"/>
        <end position="204"/>
    </location>
</feature>
<dbReference type="InterPro" id="IPR001752">
    <property type="entry name" value="Kinesin_motor_dom"/>
</dbReference>
<accession>A0A7M5XG15</accession>
<dbReference type="GeneID" id="136806070"/>
<dbReference type="Gene3D" id="3.40.850.10">
    <property type="entry name" value="Kinesin motor domain"/>
    <property type="match status" value="1"/>
</dbReference>
<dbReference type="FunFam" id="3.40.850.10:FF:000080">
    <property type="entry name" value="Kinesin-like protein"/>
    <property type="match status" value="1"/>
</dbReference>
<feature type="compositionally biased region" description="Polar residues" evidence="7">
    <location>
        <begin position="51"/>
        <end position="68"/>
    </location>
</feature>
<evidence type="ECO:0000259" key="8">
    <source>
        <dbReference type="PROSITE" id="PS50067"/>
    </source>
</evidence>
<dbReference type="SMART" id="SM00129">
    <property type="entry name" value="KISc"/>
    <property type="match status" value="1"/>
</dbReference>
<feature type="region of interest" description="Disordered" evidence="7">
    <location>
        <begin position="1"/>
        <end position="234"/>
    </location>
</feature>
<proteinExistence type="inferred from homology"/>
<dbReference type="GO" id="GO:0005875">
    <property type="term" value="C:microtubule associated complex"/>
    <property type="evidence" value="ECO:0007669"/>
    <property type="project" value="TreeGrafter"/>
</dbReference>
<dbReference type="InterPro" id="IPR027417">
    <property type="entry name" value="P-loop_NTPase"/>
</dbReference>
<keyword evidence="3 5" id="KW-0067">ATP-binding</keyword>
<feature type="compositionally biased region" description="Basic and acidic residues" evidence="7">
    <location>
        <begin position="840"/>
        <end position="857"/>
    </location>
</feature>
<evidence type="ECO:0000256" key="7">
    <source>
        <dbReference type="SAM" id="MobiDB-lite"/>
    </source>
</evidence>
<feature type="coiled-coil region" evidence="6">
    <location>
        <begin position="767"/>
        <end position="815"/>
    </location>
</feature>
<evidence type="ECO:0000256" key="4">
    <source>
        <dbReference type="ARBA" id="ARBA00023212"/>
    </source>
</evidence>
<protein>
    <recommendedName>
        <fullName evidence="8">Kinesin motor domain-containing protein</fullName>
    </recommendedName>
</protein>
<dbReference type="PANTHER" id="PTHR47969:SF33">
    <property type="entry name" value="KINESIN-LIKE PROTEIN"/>
    <property type="match status" value="1"/>
</dbReference>
<comment type="subcellular location">
    <subcellularLocation>
        <location evidence="1">Cytoplasm</location>
        <location evidence="1">Cytoskeleton</location>
    </subcellularLocation>
</comment>
<dbReference type="GO" id="GO:0051231">
    <property type="term" value="P:spindle elongation"/>
    <property type="evidence" value="ECO:0007669"/>
    <property type="project" value="TreeGrafter"/>
</dbReference>
<feature type="compositionally biased region" description="Polar residues" evidence="7">
    <location>
        <begin position="147"/>
        <end position="159"/>
    </location>
</feature>
<evidence type="ECO:0000256" key="5">
    <source>
        <dbReference type="PROSITE-ProRule" id="PRU00283"/>
    </source>
</evidence>
<keyword evidence="5" id="KW-0505">Motor protein</keyword>
<feature type="binding site" evidence="5">
    <location>
        <begin position="401"/>
        <end position="408"/>
    </location>
    <ligand>
        <name>ATP</name>
        <dbReference type="ChEBI" id="CHEBI:30616"/>
    </ligand>
</feature>
<dbReference type="GO" id="GO:0007052">
    <property type="term" value="P:mitotic spindle organization"/>
    <property type="evidence" value="ECO:0007669"/>
    <property type="project" value="TreeGrafter"/>
</dbReference>
<dbReference type="AlphaFoldDB" id="A0A7M5XG15"/>
<feature type="domain" description="Kinesin motor" evidence="8">
    <location>
        <begin position="318"/>
        <end position="653"/>
    </location>
</feature>
<feature type="compositionally biased region" description="Basic and acidic residues" evidence="7">
    <location>
        <begin position="891"/>
        <end position="901"/>
    </location>
</feature>
<dbReference type="PROSITE" id="PS50067">
    <property type="entry name" value="KINESIN_MOTOR_2"/>
    <property type="match status" value="1"/>
</dbReference>
<feature type="region of interest" description="Disordered" evidence="7">
    <location>
        <begin position="834"/>
        <end position="942"/>
    </location>
</feature>
<evidence type="ECO:0000313" key="10">
    <source>
        <dbReference type="Proteomes" id="UP000594262"/>
    </source>
</evidence>
<keyword evidence="10" id="KW-1185">Reference proteome</keyword>
<feature type="compositionally biased region" description="Basic and acidic residues" evidence="7">
    <location>
        <begin position="1168"/>
        <end position="1177"/>
    </location>
</feature>
<feature type="region of interest" description="Disordered" evidence="7">
    <location>
        <begin position="1132"/>
        <end position="1177"/>
    </location>
</feature>
<dbReference type="Proteomes" id="UP000594262">
    <property type="component" value="Unplaced"/>
</dbReference>
<feature type="compositionally biased region" description="Polar residues" evidence="7">
    <location>
        <begin position="205"/>
        <end position="224"/>
    </location>
</feature>
<feature type="compositionally biased region" description="Low complexity" evidence="7">
    <location>
        <begin position="994"/>
        <end position="1021"/>
    </location>
</feature>
<evidence type="ECO:0000256" key="1">
    <source>
        <dbReference type="ARBA" id="ARBA00004245"/>
    </source>
</evidence>
<dbReference type="PROSITE" id="PS00411">
    <property type="entry name" value="KINESIN_MOTOR_1"/>
    <property type="match status" value="1"/>
</dbReference>
<dbReference type="EnsemblMetazoa" id="CLYHEMT022792.2">
    <property type="protein sequence ID" value="CLYHEMP022792.2"/>
    <property type="gene ID" value="CLYHEMG022792"/>
</dbReference>
<comment type="similarity">
    <text evidence="5">Belongs to the TRAFAC class myosin-kinesin ATPase superfamily. Kinesin family.</text>
</comment>
<dbReference type="GO" id="GO:0007018">
    <property type="term" value="P:microtubule-based movement"/>
    <property type="evidence" value="ECO:0007669"/>
    <property type="project" value="InterPro"/>
</dbReference>
<keyword evidence="2 5" id="KW-0547">Nucleotide-binding</keyword>
<dbReference type="GO" id="GO:0003777">
    <property type="term" value="F:microtubule motor activity"/>
    <property type="evidence" value="ECO:0007669"/>
    <property type="project" value="InterPro"/>
</dbReference>
<organism evidence="9 10">
    <name type="scientific">Clytia hemisphaerica</name>
    <dbReference type="NCBI Taxonomy" id="252671"/>
    <lineage>
        <taxon>Eukaryota</taxon>
        <taxon>Metazoa</taxon>
        <taxon>Cnidaria</taxon>
        <taxon>Hydrozoa</taxon>
        <taxon>Hydroidolina</taxon>
        <taxon>Leptothecata</taxon>
        <taxon>Obeliida</taxon>
        <taxon>Clytiidae</taxon>
        <taxon>Clytia</taxon>
    </lineage>
</organism>
<dbReference type="SUPFAM" id="SSF52540">
    <property type="entry name" value="P-loop containing nucleoside triphosphate hydrolases"/>
    <property type="match status" value="1"/>
</dbReference>
<dbReference type="InterPro" id="IPR036961">
    <property type="entry name" value="Kinesin_motor_dom_sf"/>
</dbReference>
<feature type="compositionally biased region" description="Polar residues" evidence="7">
    <location>
        <begin position="259"/>
        <end position="268"/>
    </location>
</feature>
<feature type="region of interest" description="Disordered" evidence="7">
    <location>
        <begin position="255"/>
        <end position="313"/>
    </location>
</feature>
<feature type="compositionally biased region" description="Basic and acidic residues" evidence="7">
    <location>
        <begin position="1063"/>
        <end position="1073"/>
    </location>
</feature>
<dbReference type="GO" id="GO:0008017">
    <property type="term" value="F:microtubule binding"/>
    <property type="evidence" value="ECO:0007669"/>
    <property type="project" value="InterPro"/>
</dbReference>
<sequence>MDGNEPGKNKKHKESQPEPIESTLWNVGCKTPDSPEEGGTGNEESDPPRTPISTENNDKSISGNSAQEELTDRNDSNTPKLAMETSDRSGLETLVDETNKTSSPQEKSQVNDGSEAAISNPLNIDDGSGSTREEDLQTPVNAEITPDVSQVDLTKVTTEANEDLEKGSSNKVWDNTNPEDEVDRDKTPINEPKSHQAENDHKNTPPESTTNNLQPNKDSNQISNGLPLPPLKPPASPFFLKQLDLTEDMITLRGPHESIPTSLPTSGKHQYHQKSKKTPVTSLECKLRGFSVGSSTSEKSEGSFSRVSSAGESPSTSTVKVVVRVRPFNTNEKTRNDKPIIEYPGEGGIWVDQGGNQPKPFTFNTVFEENCTQEKVFEECGIRDLIIKALDGFSCTAFAFGQTGSGKTHTILGDFEQGLCTSSGLVPRSIEYLFECICRSVIQYRIKASYLEVYNEKVKDLLNPSNTLDSLPIRWSTENGFYVDNLFSAECDSADDLLEILREGSGYRQMGGHAMNDHSSRSHCMLIINIHSEEEFTGDEEPGFPIIKHGKISFVDLAGSERVKETKTTGESLTESNNINKSLLTLGNCISALGDPRKKGSHIPYRESKLTKLLADSLGGDGYTLMIACISPSSHVTHDTLNTLRYANRAKNIKNKPVVKMDPREKLLQRLKRDMKLLKAENSYFRQQLGVPYSDSQIAMTPSQIHGDWTPEDGRELSPAIGSSTFSSLQSSRNNSSKDVLETITQPTKEESAILALNAKNGLYDILREFINENENLKSENMELHRSRAIAKRDQEEMSRENDRLARKLDNLGRVMLSTPRSHETIQHWLSTNDNSMSKENTKEHIDRNGATKEDVKFPPVQKGTHQNLIGQANVSPLKTNRAPAFSENGKVVESKIPLRERGKRKPVVKQRKRSEKQENQVEQTIQQQPQKDVQQKPQHLEDKSTHITDSLQNITTQTQRDHNGNTDVETVIEKEQDSYEDLTKEIKIDENAQQQNQQQQQQQPSQQPSQQSLSQTQTNNKNKKTNKYWRKKKPQTQEKPSGYAAQFAARKTKQLRTSTTLSEHHKPSEHSVHTPATTVPDDYMYNPYSLEQIQQMYNGGFGYDWNYNYAMNGINGQPPNTHPQQVGFPLQASYPAPVFGHGPPNGYVGNPTQPPPPRAAAVNKQPKRQDPSKRYR</sequence>
<feature type="region of interest" description="Disordered" evidence="7">
    <location>
        <begin position="992"/>
        <end position="1079"/>
    </location>
</feature>
<dbReference type="GO" id="GO:0005524">
    <property type="term" value="F:ATP binding"/>
    <property type="evidence" value="ECO:0007669"/>
    <property type="project" value="UniProtKB-UniRule"/>
</dbReference>
<evidence type="ECO:0000256" key="3">
    <source>
        <dbReference type="ARBA" id="ARBA00022840"/>
    </source>
</evidence>
<dbReference type="InterPro" id="IPR019821">
    <property type="entry name" value="Kinesin_motor_CS"/>
</dbReference>
<keyword evidence="4" id="KW-0963">Cytoplasm</keyword>
<feature type="region of interest" description="Disordered" evidence="7">
    <location>
        <begin position="710"/>
        <end position="734"/>
    </location>
</feature>
<feature type="compositionally biased region" description="Low complexity" evidence="7">
    <location>
        <begin position="921"/>
        <end position="938"/>
    </location>
</feature>
<feature type="compositionally biased region" description="Polar residues" evidence="7">
    <location>
        <begin position="100"/>
        <end position="112"/>
    </location>
</feature>
<dbReference type="OrthoDB" id="3176171at2759"/>
<reference evidence="9" key="1">
    <citation type="submission" date="2021-01" db="UniProtKB">
        <authorList>
            <consortium name="EnsemblMetazoa"/>
        </authorList>
    </citation>
    <scope>IDENTIFICATION</scope>
</reference>
<dbReference type="RefSeq" id="XP_066918740.1">
    <property type="nucleotide sequence ID" value="XM_067062639.1"/>
</dbReference>
<evidence type="ECO:0000313" key="9">
    <source>
        <dbReference type="EnsemblMetazoa" id="CLYHEMP022792.2"/>
    </source>
</evidence>
<dbReference type="CDD" id="cd00106">
    <property type="entry name" value="KISc"/>
    <property type="match status" value="1"/>
</dbReference>
<feature type="compositionally biased region" description="Low complexity" evidence="7">
    <location>
        <begin position="723"/>
        <end position="734"/>
    </location>
</feature>
<dbReference type="PRINTS" id="PR00380">
    <property type="entry name" value="KINESINHEAVY"/>
</dbReference>
<keyword evidence="4" id="KW-0206">Cytoskeleton</keyword>
<dbReference type="InterPro" id="IPR027640">
    <property type="entry name" value="Kinesin-like_fam"/>
</dbReference>
<evidence type="ECO:0000256" key="2">
    <source>
        <dbReference type="ARBA" id="ARBA00022741"/>
    </source>
</evidence>
<feature type="compositionally biased region" description="Polar residues" evidence="7">
    <location>
        <begin position="864"/>
        <end position="879"/>
    </location>
</feature>